<reference evidence="1" key="2">
    <citation type="submission" date="2023-02" db="EMBL/GenBank/DDBJ databases">
        <authorList>
            <consortium name="DOE Joint Genome Institute"/>
            <person name="Mondo S.J."/>
            <person name="Chang Y."/>
            <person name="Wang Y."/>
            <person name="Ahrendt S."/>
            <person name="Andreopoulos W."/>
            <person name="Barry K."/>
            <person name="Beard J."/>
            <person name="Benny G.L."/>
            <person name="Blankenship S."/>
            <person name="Bonito G."/>
            <person name="Cuomo C."/>
            <person name="Desiro A."/>
            <person name="Gervers K.A."/>
            <person name="Hundley H."/>
            <person name="Kuo A."/>
            <person name="LaButti K."/>
            <person name="Lang B.F."/>
            <person name="Lipzen A."/>
            <person name="O'Donnell K."/>
            <person name="Pangilinan J."/>
            <person name="Reynolds N."/>
            <person name="Sandor L."/>
            <person name="Smith M.W."/>
            <person name="Tsang A."/>
            <person name="Grigoriev I.V."/>
            <person name="Stajich J.E."/>
            <person name="Spatafora J.W."/>
        </authorList>
    </citation>
    <scope>NUCLEOTIDE SEQUENCE</scope>
    <source>
        <strain evidence="1">RSA 2281</strain>
    </source>
</reference>
<keyword evidence="2" id="KW-1185">Reference proteome</keyword>
<comment type="caution">
    <text evidence="1">The sequence shown here is derived from an EMBL/GenBank/DDBJ whole genome shotgun (WGS) entry which is preliminary data.</text>
</comment>
<dbReference type="Gene3D" id="3.80.10.10">
    <property type="entry name" value="Ribonuclease Inhibitor"/>
    <property type="match status" value="1"/>
</dbReference>
<dbReference type="Proteomes" id="UP001209540">
    <property type="component" value="Unassembled WGS sequence"/>
</dbReference>
<accession>A0AAD5K916</accession>
<reference evidence="1" key="1">
    <citation type="journal article" date="2022" name="IScience">
        <title>Evolution of zygomycete secretomes and the origins of terrestrial fungal ecologies.</title>
        <authorList>
            <person name="Chang Y."/>
            <person name="Wang Y."/>
            <person name="Mondo S."/>
            <person name="Ahrendt S."/>
            <person name="Andreopoulos W."/>
            <person name="Barry K."/>
            <person name="Beard J."/>
            <person name="Benny G.L."/>
            <person name="Blankenship S."/>
            <person name="Bonito G."/>
            <person name="Cuomo C."/>
            <person name="Desiro A."/>
            <person name="Gervers K.A."/>
            <person name="Hundley H."/>
            <person name="Kuo A."/>
            <person name="LaButti K."/>
            <person name="Lang B.F."/>
            <person name="Lipzen A."/>
            <person name="O'Donnell K."/>
            <person name="Pangilinan J."/>
            <person name="Reynolds N."/>
            <person name="Sandor L."/>
            <person name="Smith M.E."/>
            <person name="Tsang A."/>
            <person name="Grigoriev I.V."/>
            <person name="Stajich J.E."/>
            <person name="Spatafora J.W."/>
        </authorList>
    </citation>
    <scope>NUCLEOTIDE SEQUENCE</scope>
    <source>
        <strain evidence="1">RSA 2281</strain>
    </source>
</reference>
<evidence type="ECO:0000313" key="2">
    <source>
        <dbReference type="Proteomes" id="UP001209540"/>
    </source>
</evidence>
<dbReference type="EMBL" id="JAIXMP010000004">
    <property type="protein sequence ID" value="KAI9274844.1"/>
    <property type="molecule type" value="Genomic_DNA"/>
</dbReference>
<organism evidence="1 2">
    <name type="scientific">Phascolomyces articulosus</name>
    <dbReference type="NCBI Taxonomy" id="60185"/>
    <lineage>
        <taxon>Eukaryota</taxon>
        <taxon>Fungi</taxon>
        <taxon>Fungi incertae sedis</taxon>
        <taxon>Mucoromycota</taxon>
        <taxon>Mucoromycotina</taxon>
        <taxon>Mucoromycetes</taxon>
        <taxon>Mucorales</taxon>
        <taxon>Lichtheimiaceae</taxon>
        <taxon>Phascolomyces</taxon>
    </lineage>
</organism>
<dbReference type="SUPFAM" id="SSF52047">
    <property type="entry name" value="RNI-like"/>
    <property type="match status" value="1"/>
</dbReference>
<gene>
    <name evidence="1" type="ORF">BDA99DRAFT_498734</name>
</gene>
<sequence>MQAIGNKMDRLEQLDISRCRSVTDYGVELLFSNVNKSNKNIRLKKLAVQGCPSIGEHSTTLIERKLGLTTPLFTKYLTMNHFL</sequence>
<evidence type="ECO:0000313" key="1">
    <source>
        <dbReference type="EMBL" id="KAI9274844.1"/>
    </source>
</evidence>
<name>A0AAD5K916_9FUNG</name>
<protein>
    <submittedName>
        <fullName evidence="1">Uncharacterized protein</fullName>
    </submittedName>
</protein>
<dbReference type="AlphaFoldDB" id="A0AAD5K916"/>
<dbReference type="InterPro" id="IPR032675">
    <property type="entry name" value="LRR_dom_sf"/>
</dbReference>
<proteinExistence type="predicted"/>